<name>A0A6F9D7C6_9ASCI</name>
<keyword evidence="6" id="KW-0206">Cytoskeleton</keyword>
<dbReference type="AlphaFoldDB" id="A0A6F9D7C6"/>
<sequence length="878" mass="98026">MTSELALYEPELNELVKEYLTFAGLDKTVYSLHLECNEKGKPIQQGSKLSSDGSKLTAQNNILLEFDSGNYSSFWSLWEENVPGDIRSQDHTCQRLEFYIQIHFAVYPIRVGSTQSASNLENAMTNFKKYLETKGSELSQTTEFLPFYALPFVPNPVQHPSFKEIFSTYWVPDLRSRVDRFLSAALSATEPPLLITFLKNRGRLSVAEEASEQATKSLQQHLIQAEKRCSAYMKRFNKLQADYHTLISITAELVDSLEQTVHGRMVTAEYLQRVCARLFSGRAVGTSISTTSIDFTRPGTASSMLRASIVQESTAFEKDDTPLLPSLDYNKIKLHLREGSNRTKSLLLQALRWRLTRSSPGDQRDTVLMAFIDNDLFNCRSNFPSMGGNAFQMISLFEADDVAIRQYVARLYNAMASLQQGRAYLCMKPDDVGKLQKFLWRNRGIASDRNAIDHVFEEHLLGCLQKLSLRRQLQTVMIKGDLIRWLTTILAEQESLSDYMLEYAVALLMNLCLRSSGKLKCGEDAGKVLKVLSSLLAHENLEIRPYVNGALYSVLSNPVVRNEAVGMGLESVLRDFMDGEQEEFRRQLDFIIKQLNKPEDESDVLNESDDEGDEDDDEDQDAMEADLDKDEVIVPRPNEVTGEQLLCSEYLGILTNTRQHHQAPTNRGLDSLVVDSSIPLRPTTPGHQRLSASYQQNLSINLNSLDLSNSLLHSSTNTLTSSAQWQGSRVPSVSGSRPNTGSKMLLQSRENTLRLSQVGSASRNGRDSARLKSGLKTDGTSTLHSSNDDGQESPRSAVSGKKTLAPQVVEYKSAFQSRPRITRTPEPRSLTSSRNSTTINPTYSTGEPTSRPTSGRSWKGSKGSSGSGGESLGRKSPY</sequence>
<feature type="compositionally biased region" description="Acidic residues" evidence="8">
    <location>
        <begin position="600"/>
        <end position="629"/>
    </location>
</feature>
<evidence type="ECO:0000256" key="5">
    <source>
        <dbReference type="ARBA" id="ARBA00022794"/>
    </source>
</evidence>
<dbReference type="InterPro" id="IPR048957">
    <property type="entry name" value="ARMC9_LisH"/>
</dbReference>
<dbReference type="InterPro" id="IPR040369">
    <property type="entry name" value="ARMC9"/>
</dbReference>
<feature type="compositionally biased region" description="Polar residues" evidence="8">
    <location>
        <begin position="723"/>
        <end position="742"/>
    </location>
</feature>
<gene>
    <name evidence="11" type="primary">Armc9</name>
</gene>
<dbReference type="GO" id="GO:0036064">
    <property type="term" value="C:ciliary basal body"/>
    <property type="evidence" value="ECO:0007669"/>
    <property type="project" value="InterPro"/>
</dbReference>
<evidence type="ECO:0000256" key="8">
    <source>
        <dbReference type="SAM" id="MobiDB-lite"/>
    </source>
</evidence>
<keyword evidence="5" id="KW-0970">Cilium biogenesis/degradation</keyword>
<feature type="compositionally biased region" description="Polar residues" evidence="8">
    <location>
        <begin position="748"/>
        <end position="763"/>
    </location>
</feature>
<organism evidence="11">
    <name type="scientific">Phallusia mammillata</name>
    <dbReference type="NCBI Taxonomy" id="59560"/>
    <lineage>
        <taxon>Eukaryota</taxon>
        <taxon>Metazoa</taxon>
        <taxon>Chordata</taxon>
        <taxon>Tunicata</taxon>
        <taxon>Ascidiacea</taxon>
        <taxon>Phlebobranchia</taxon>
        <taxon>Ascidiidae</taxon>
        <taxon>Phallusia</taxon>
    </lineage>
</organism>
<evidence type="ECO:0000256" key="7">
    <source>
        <dbReference type="ARBA" id="ARBA00023273"/>
    </source>
</evidence>
<reference evidence="11" key="1">
    <citation type="submission" date="2020-04" db="EMBL/GenBank/DDBJ databases">
        <authorList>
            <person name="Neveu A P."/>
        </authorList>
    </citation>
    <scope>NUCLEOTIDE SEQUENCE</scope>
    <source>
        <tissue evidence="11">Whole embryo</tissue>
    </source>
</reference>
<dbReference type="EMBL" id="LR783058">
    <property type="protein sequence ID" value="CAB3223157.1"/>
    <property type="molecule type" value="mRNA"/>
</dbReference>
<feature type="compositionally biased region" description="Polar residues" evidence="8">
    <location>
        <begin position="829"/>
        <end position="853"/>
    </location>
</feature>
<keyword evidence="4" id="KW-0963">Cytoplasm</keyword>
<dbReference type="Gene3D" id="1.25.10.10">
    <property type="entry name" value="Leucine-rich Repeat Variant"/>
    <property type="match status" value="1"/>
</dbReference>
<evidence type="ECO:0000256" key="4">
    <source>
        <dbReference type="ARBA" id="ARBA00022490"/>
    </source>
</evidence>
<feature type="region of interest" description="Disordered" evidence="8">
    <location>
        <begin position="719"/>
        <end position="878"/>
    </location>
</feature>
<evidence type="ECO:0000256" key="6">
    <source>
        <dbReference type="ARBA" id="ARBA00023212"/>
    </source>
</evidence>
<keyword evidence="7" id="KW-0966">Cell projection</keyword>
<dbReference type="InterPro" id="IPR048959">
    <property type="entry name" value="ARMC9_ARM_dom"/>
</dbReference>
<evidence type="ECO:0000259" key="9">
    <source>
        <dbReference type="Pfam" id="PF21050"/>
    </source>
</evidence>
<accession>A0A6F9D7C6</accession>
<feature type="region of interest" description="Disordered" evidence="8">
    <location>
        <begin position="599"/>
        <end position="638"/>
    </location>
</feature>
<feature type="domain" description="ARMC9 CTLH-like" evidence="10">
    <location>
        <begin position="57"/>
        <end position="187"/>
    </location>
</feature>
<dbReference type="InterPro" id="IPR016024">
    <property type="entry name" value="ARM-type_fold"/>
</dbReference>
<dbReference type="InterPro" id="IPR056327">
    <property type="entry name" value="ARMC9_CTLH-like_dom"/>
</dbReference>
<dbReference type="GO" id="GO:0060271">
    <property type="term" value="P:cilium assembly"/>
    <property type="evidence" value="ECO:0007669"/>
    <property type="project" value="InterPro"/>
</dbReference>
<evidence type="ECO:0000256" key="2">
    <source>
        <dbReference type="ARBA" id="ARBA00004120"/>
    </source>
</evidence>
<feature type="domain" description="LisH" evidence="9">
    <location>
        <begin position="477"/>
        <end position="596"/>
    </location>
</feature>
<evidence type="ECO:0000313" key="11">
    <source>
        <dbReference type="EMBL" id="CAB3223157.1"/>
    </source>
</evidence>
<evidence type="ECO:0000256" key="3">
    <source>
        <dbReference type="ARBA" id="ARBA00021146"/>
    </source>
</evidence>
<dbReference type="Pfam" id="PF21051">
    <property type="entry name" value="ARMC9_LisH"/>
    <property type="match status" value="1"/>
</dbReference>
<dbReference type="Pfam" id="PF23138">
    <property type="entry name" value="CTLH_Armc9"/>
    <property type="match status" value="1"/>
</dbReference>
<dbReference type="GO" id="GO:0005814">
    <property type="term" value="C:centriole"/>
    <property type="evidence" value="ECO:0007669"/>
    <property type="project" value="UniProtKB-SubCell"/>
</dbReference>
<protein>
    <recommendedName>
        <fullName evidence="3">LisH domain-containing protein ARMC9</fullName>
    </recommendedName>
</protein>
<dbReference type="InterPro" id="IPR006594">
    <property type="entry name" value="LisH"/>
</dbReference>
<dbReference type="PANTHER" id="PTHR14881">
    <property type="entry name" value="LISH DOMAIN-CONTAINING PROTEIN ARMC9"/>
    <property type="match status" value="1"/>
</dbReference>
<dbReference type="Pfam" id="PF21050">
    <property type="entry name" value="ARMC9_ARM"/>
    <property type="match status" value="1"/>
</dbReference>
<dbReference type="InterPro" id="IPR011989">
    <property type="entry name" value="ARM-like"/>
</dbReference>
<dbReference type="SUPFAM" id="SSF48371">
    <property type="entry name" value="ARM repeat"/>
    <property type="match status" value="1"/>
</dbReference>
<dbReference type="PANTHER" id="PTHR14881:SF4">
    <property type="entry name" value="LISH DOMAIN-CONTAINING PROTEIN ARMC9"/>
    <property type="match status" value="1"/>
</dbReference>
<evidence type="ECO:0000256" key="1">
    <source>
        <dbReference type="ARBA" id="ARBA00004114"/>
    </source>
</evidence>
<dbReference type="GO" id="GO:0097542">
    <property type="term" value="C:ciliary tip"/>
    <property type="evidence" value="ECO:0007669"/>
    <property type="project" value="TreeGrafter"/>
</dbReference>
<evidence type="ECO:0000259" key="10">
    <source>
        <dbReference type="Pfam" id="PF23138"/>
    </source>
</evidence>
<comment type="subcellular location">
    <subcellularLocation>
        <location evidence="2">Cytoplasm</location>
        <location evidence="2">Cytoskeleton</location>
        <location evidence="2">Cilium basal body</location>
    </subcellularLocation>
    <subcellularLocation>
        <location evidence="1">Cytoplasm</location>
        <location evidence="1">Cytoskeleton</location>
        <location evidence="1">Microtubule organizing center</location>
        <location evidence="1">Centrosome</location>
        <location evidence="1">Centriole</location>
    </subcellularLocation>
</comment>
<dbReference type="PROSITE" id="PS50896">
    <property type="entry name" value="LISH"/>
    <property type="match status" value="1"/>
</dbReference>
<proteinExistence type="evidence at transcript level"/>